<evidence type="ECO:0000313" key="1">
    <source>
        <dbReference type="EMBL" id="JAP93848.1"/>
    </source>
</evidence>
<dbReference type="SUPFAM" id="SSF52058">
    <property type="entry name" value="L domain-like"/>
    <property type="match status" value="1"/>
</dbReference>
<gene>
    <name evidence="1" type="ORF">TPC1_13702</name>
</gene>
<protein>
    <submittedName>
        <fullName evidence="1">Leucine rich repeats-containing protein</fullName>
    </submittedName>
</protein>
<sequence>VCLEKETDIPAMAFFQKTFLMKIICWQVQNVNQKAFQNCFSLQIFKSKSLKNISNQAFQNCLQLKNVCLYWIEQIGVNAFSGCMNLKNVEIKNEKRVQLSENSFQKGLIINSKYFQIKENRIQLHQNARMQKS</sequence>
<dbReference type="EMBL" id="GDID01002758">
    <property type="protein sequence ID" value="JAP93848.1"/>
    <property type="molecule type" value="Transcribed_RNA"/>
</dbReference>
<dbReference type="AlphaFoldDB" id="A0A146KC65"/>
<proteinExistence type="predicted"/>
<reference evidence="1" key="1">
    <citation type="submission" date="2015-07" db="EMBL/GenBank/DDBJ databases">
        <title>Adaptation to a free-living lifestyle via gene acquisitions in the diplomonad Trepomonas sp. PC1.</title>
        <authorList>
            <person name="Xu F."/>
            <person name="Jerlstrom-Hultqvist J."/>
            <person name="Kolisko M."/>
            <person name="Simpson A.G.B."/>
            <person name="Roger A.J."/>
            <person name="Svard S.G."/>
            <person name="Andersson J.O."/>
        </authorList>
    </citation>
    <scope>NUCLEOTIDE SEQUENCE</scope>
    <source>
        <strain evidence="1">PC1</strain>
    </source>
</reference>
<organism evidence="1">
    <name type="scientific">Trepomonas sp. PC1</name>
    <dbReference type="NCBI Taxonomy" id="1076344"/>
    <lineage>
        <taxon>Eukaryota</taxon>
        <taxon>Metamonada</taxon>
        <taxon>Diplomonadida</taxon>
        <taxon>Hexamitidae</taxon>
        <taxon>Hexamitinae</taxon>
        <taxon>Trepomonas</taxon>
    </lineage>
</organism>
<dbReference type="Pfam" id="PF13306">
    <property type="entry name" value="LRR_5"/>
    <property type="match status" value="1"/>
</dbReference>
<dbReference type="Gene3D" id="3.80.10.10">
    <property type="entry name" value="Ribonuclease Inhibitor"/>
    <property type="match status" value="1"/>
</dbReference>
<dbReference type="InterPro" id="IPR032675">
    <property type="entry name" value="LRR_dom_sf"/>
</dbReference>
<accession>A0A146KC65</accession>
<feature type="non-terminal residue" evidence="1">
    <location>
        <position position="133"/>
    </location>
</feature>
<dbReference type="InterPro" id="IPR026906">
    <property type="entry name" value="LRR_5"/>
</dbReference>
<feature type="non-terminal residue" evidence="1">
    <location>
        <position position="1"/>
    </location>
</feature>
<name>A0A146KC65_9EUKA</name>